<dbReference type="InterPro" id="IPR039440">
    <property type="entry name" value="DUF3850"/>
</dbReference>
<comment type="caution">
    <text evidence="2">The sequence shown here is derived from an EMBL/GenBank/DDBJ whole genome shotgun (WGS) entry which is preliminary data.</text>
</comment>
<evidence type="ECO:0000313" key="3">
    <source>
        <dbReference type="Proteomes" id="UP000680348"/>
    </source>
</evidence>
<dbReference type="InterPro" id="IPR015947">
    <property type="entry name" value="PUA-like_sf"/>
</dbReference>
<evidence type="ECO:0000313" key="2">
    <source>
        <dbReference type="EMBL" id="MBS3648738.1"/>
    </source>
</evidence>
<dbReference type="RefSeq" id="WP_188254302.1">
    <property type="nucleotide sequence ID" value="NZ_JABVCF010000004.1"/>
</dbReference>
<dbReference type="Gene3D" id="2.30.130.30">
    <property type="entry name" value="Hypothetical protein"/>
    <property type="match status" value="1"/>
</dbReference>
<gene>
    <name evidence="2" type="ORF">KEU06_08860</name>
</gene>
<sequence>MNIPAHTMKSWPAFFREMIAGKKTHDVRKKDRDFKVGQVIRLEEYEPFGGGYSGRSADFEITYITSNDTPCAMSSVVLDRDHCILSLKHLG</sequence>
<proteinExistence type="predicted"/>
<protein>
    <submittedName>
        <fullName evidence="2">DUF3850 domain-containing protein</fullName>
    </submittedName>
</protein>
<feature type="domain" description="DUF3850" evidence="1">
    <location>
        <begin position="6"/>
        <end position="74"/>
    </location>
</feature>
<name>A0A942I2H0_9HYPH</name>
<keyword evidence="3" id="KW-1185">Reference proteome</keyword>
<dbReference type="EMBL" id="JAGWCR010000004">
    <property type="protein sequence ID" value="MBS3648738.1"/>
    <property type="molecule type" value="Genomic_DNA"/>
</dbReference>
<organism evidence="2 3">
    <name type="scientific">Pseudaminobacter soli</name>
    <name type="common">ex Zhang et al. 2022</name>
    <dbReference type="NCBI Taxonomy" id="2831468"/>
    <lineage>
        <taxon>Bacteria</taxon>
        <taxon>Pseudomonadati</taxon>
        <taxon>Pseudomonadota</taxon>
        <taxon>Alphaproteobacteria</taxon>
        <taxon>Hyphomicrobiales</taxon>
        <taxon>Phyllobacteriaceae</taxon>
        <taxon>Pseudaminobacter</taxon>
    </lineage>
</organism>
<dbReference type="Pfam" id="PF12961">
    <property type="entry name" value="DUF3850"/>
    <property type="match status" value="1"/>
</dbReference>
<accession>A0A942I2H0</accession>
<dbReference type="SUPFAM" id="SSF88697">
    <property type="entry name" value="PUA domain-like"/>
    <property type="match status" value="1"/>
</dbReference>
<evidence type="ECO:0000259" key="1">
    <source>
        <dbReference type="Pfam" id="PF12961"/>
    </source>
</evidence>
<dbReference type="Proteomes" id="UP000680348">
    <property type="component" value="Unassembled WGS sequence"/>
</dbReference>
<dbReference type="AlphaFoldDB" id="A0A942I2H0"/>
<reference evidence="2" key="1">
    <citation type="submission" date="2021-04" db="EMBL/GenBank/DDBJ databases">
        <title>Pseudaminobacter soli sp. nov., isolated from paddy soil contaminated by heavy metals.</title>
        <authorList>
            <person name="Zhang K."/>
        </authorList>
    </citation>
    <scope>NUCLEOTIDE SEQUENCE</scope>
    <source>
        <strain evidence="2">19-2017</strain>
    </source>
</reference>